<evidence type="ECO:0000256" key="1">
    <source>
        <dbReference type="ARBA" id="ARBA00022729"/>
    </source>
</evidence>
<dbReference type="InterPro" id="IPR051829">
    <property type="entry name" value="Multiheme_Cytochr_ET"/>
</dbReference>
<keyword evidence="3" id="KW-1185">Reference proteome</keyword>
<dbReference type="PANTHER" id="PTHR35038">
    <property type="entry name" value="DISSIMILATORY SULFITE REDUCTASE SIRA"/>
    <property type="match status" value="1"/>
</dbReference>
<dbReference type="RefSeq" id="WP_068542343.1">
    <property type="nucleotide sequence ID" value="NZ_LSFI01000030.1"/>
</dbReference>
<dbReference type="OrthoDB" id="9783375at2"/>
<dbReference type="GO" id="GO:0016491">
    <property type="term" value="F:oxidoreductase activity"/>
    <property type="evidence" value="ECO:0007669"/>
    <property type="project" value="TreeGrafter"/>
</dbReference>
<proteinExistence type="predicted"/>
<name>A0A177E863_9BACT</name>
<dbReference type="SUPFAM" id="SSF48695">
    <property type="entry name" value="Multiheme cytochromes"/>
    <property type="match status" value="1"/>
</dbReference>
<protein>
    <submittedName>
        <fullName evidence="2">Uncharacterized protein</fullName>
    </submittedName>
</protein>
<accession>A0A177E863</accession>
<sequence length="415" mass="46707">MKKLLVFLGVILLAFMLFKELKRKRAPQVFTTTSGRVEMCLACHDEAPEKVHAREVVGCSPCHLGNPLRMEKDLAHAGMIKNPGDLRVVEKTCGRPECHPQMPGKVKKSLMATNRGIINVLLRYWGEIPEDAKNRPEDSVEYLLKTGKNSLALDYYRKLCGSCHLWMEKGKLPDFLAEKGGGCVACHLVKGPKEAKHPVLTRKIPLENCVRCHNRSGRIGLTYQGLYEDEGYGTPYLEGDFGAETLIDGRFVRRIPADVHYKAGLVCVDCHISEETMGDGKAYNHFEESVEITCRSCHGGKGITRKGRKIPRVKKEGGKWILEGIFTGKKHELKPPDPIKCEHTVHKRLSCQACHSPRVPQCFGCHVRYDPREKQLDKLTNRETPGAWEEFRSYMRLEEPTLGVKGDEVVIIVPG</sequence>
<dbReference type="InterPro" id="IPR036280">
    <property type="entry name" value="Multihaem_cyt_sf"/>
</dbReference>
<dbReference type="EMBL" id="LSFI01000030">
    <property type="protein sequence ID" value="OAG27412.1"/>
    <property type="molecule type" value="Genomic_DNA"/>
</dbReference>
<reference evidence="2 3" key="1">
    <citation type="submission" date="2016-02" db="EMBL/GenBank/DDBJ databases">
        <title>Draft genome sequence of Thermodesulfatator sp. S606.</title>
        <authorList>
            <person name="Lai Q."/>
            <person name="Cao J."/>
            <person name="Dupont S."/>
            <person name="Shao Z."/>
            <person name="Jebbar M."/>
            <person name="Alain K."/>
        </authorList>
    </citation>
    <scope>NUCLEOTIDE SEQUENCE [LARGE SCALE GENOMIC DNA]</scope>
    <source>
        <strain evidence="2 3">S606</strain>
    </source>
</reference>
<dbReference type="PANTHER" id="PTHR35038:SF8">
    <property type="entry name" value="C-TYPE POLYHEME CYTOCHROME OMCC"/>
    <property type="match status" value="1"/>
</dbReference>
<evidence type="ECO:0000313" key="2">
    <source>
        <dbReference type="EMBL" id="OAG27412.1"/>
    </source>
</evidence>
<organism evidence="2 3">
    <name type="scientific">Thermodesulfatator autotrophicus</name>
    <dbReference type="NCBI Taxonomy" id="1795632"/>
    <lineage>
        <taxon>Bacteria</taxon>
        <taxon>Pseudomonadati</taxon>
        <taxon>Thermodesulfobacteriota</taxon>
        <taxon>Thermodesulfobacteria</taxon>
        <taxon>Thermodesulfobacteriales</taxon>
        <taxon>Thermodesulfatatoraceae</taxon>
        <taxon>Thermodesulfatator</taxon>
    </lineage>
</organism>
<evidence type="ECO:0000313" key="3">
    <source>
        <dbReference type="Proteomes" id="UP000076964"/>
    </source>
</evidence>
<dbReference type="STRING" id="1795632.TH606_07005"/>
<gene>
    <name evidence="2" type="ORF">TH606_07005</name>
</gene>
<keyword evidence="1" id="KW-0732">Signal</keyword>
<dbReference type="Proteomes" id="UP000076964">
    <property type="component" value="Unassembled WGS sequence"/>
</dbReference>
<dbReference type="Gene3D" id="3.90.10.10">
    <property type="entry name" value="Cytochrome C3"/>
    <property type="match status" value="1"/>
</dbReference>
<dbReference type="AlphaFoldDB" id="A0A177E863"/>
<comment type="caution">
    <text evidence="2">The sequence shown here is derived from an EMBL/GenBank/DDBJ whole genome shotgun (WGS) entry which is preliminary data.</text>
</comment>